<dbReference type="InterPro" id="IPR052016">
    <property type="entry name" value="Bact_Sigma-Reg"/>
</dbReference>
<keyword evidence="4" id="KW-1185">Reference proteome</keyword>
<proteinExistence type="predicted"/>
<dbReference type="KEGG" id="tle:Tlet_1010"/>
<reference evidence="3 4" key="1">
    <citation type="submission" date="2007-08" db="EMBL/GenBank/DDBJ databases">
        <title>Complete sequence of Thermotoga lettingae TMO.</title>
        <authorList>
            <consortium name="US DOE Joint Genome Institute"/>
            <person name="Copeland A."/>
            <person name="Lucas S."/>
            <person name="Lapidus A."/>
            <person name="Barry K."/>
            <person name="Glavina del Rio T."/>
            <person name="Dalin E."/>
            <person name="Tice H."/>
            <person name="Pitluck S."/>
            <person name="Foster B."/>
            <person name="Bruce D."/>
            <person name="Schmutz J."/>
            <person name="Larimer F."/>
            <person name="Land M."/>
            <person name="Hauser L."/>
            <person name="Kyrpides N."/>
            <person name="Mikhailova N."/>
            <person name="Nelson K."/>
            <person name="Gogarten J.P."/>
            <person name="Noll K."/>
            <person name="Richardson P."/>
        </authorList>
    </citation>
    <scope>NUCLEOTIDE SEQUENCE [LARGE SCALE GENOMIC DNA]</scope>
    <source>
        <strain evidence="4">ATCC BAA-301 / DSM 14385 / NBRC 107922 / TMO</strain>
    </source>
</reference>
<dbReference type="STRING" id="416591.Tlet_1010"/>
<dbReference type="EMBL" id="CP000812">
    <property type="protein sequence ID" value="ABV33576.1"/>
    <property type="molecule type" value="Genomic_DNA"/>
</dbReference>
<evidence type="ECO:0000313" key="3">
    <source>
        <dbReference type="EMBL" id="ABV33576.1"/>
    </source>
</evidence>
<dbReference type="RefSeq" id="WP_012003057.1">
    <property type="nucleotide sequence ID" value="NC_009828.1"/>
</dbReference>
<dbReference type="SUPFAM" id="SSF55781">
    <property type="entry name" value="GAF domain-like"/>
    <property type="match status" value="1"/>
</dbReference>
<dbReference type="eggNOG" id="COG2208">
    <property type="taxonomic scope" value="Bacteria"/>
</dbReference>
<dbReference type="PANTHER" id="PTHR43156">
    <property type="entry name" value="STAGE II SPORULATION PROTEIN E-RELATED"/>
    <property type="match status" value="1"/>
</dbReference>
<reference evidence="3 4" key="2">
    <citation type="journal article" date="2009" name="Proc. Natl. Acad. Sci. U.S.A.">
        <title>On the chimeric nature, thermophilic origin, and phylogenetic placement of the Thermotogales.</title>
        <authorList>
            <person name="Zhaxybayeva O."/>
            <person name="Swithers K.S."/>
            <person name="Lapierre P."/>
            <person name="Fournier G.P."/>
            <person name="Bickhart D.M."/>
            <person name="DeBoy R.T."/>
            <person name="Nelson K.E."/>
            <person name="Nesbo C.L."/>
            <person name="Doolittle W.F."/>
            <person name="Gogarten J.P."/>
            <person name="Noll K.M."/>
        </authorList>
    </citation>
    <scope>NUCLEOTIDE SEQUENCE [LARGE SCALE GENOMIC DNA]</scope>
    <source>
        <strain evidence="4">ATCC BAA-301 / DSM 14385 / NBRC 107922 / TMO</strain>
    </source>
</reference>
<dbReference type="InterPro" id="IPR001932">
    <property type="entry name" value="PPM-type_phosphatase-like_dom"/>
</dbReference>
<dbReference type="InterPro" id="IPR029016">
    <property type="entry name" value="GAF-like_dom_sf"/>
</dbReference>
<evidence type="ECO:0000256" key="1">
    <source>
        <dbReference type="ARBA" id="ARBA00022801"/>
    </source>
</evidence>
<keyword evidence="1" id="KW-0378">Hydrolase</keyword>
<dbReference type="HOGENOM" id="CLU_000445_43_6_0"/>
<dbReference type="Pfam" id="PF07228">
    <property type="entry name" value="SpoIIE"/>
    <property type="match status" value="1"/>
</dbReference>
<dbReference type="AlphaFoldDB" id="A8F5Z2"/>
<feature type="domain" description="PPM-type phosphatase" evidence="2">
    <location>
        <begin position="234"/>
        <end position="447"/>
    </location>
</feature>
<dbReference type="OrthoDB" id="311592at2"/>
<dbReference type="InterPro" id="IPR036457">
    <property type="entry name" value="PPM-type-like_dom_sf"/>
</dbReference>
<dbReference type="Gene3D" id="3.30.450.40">
    <property type="match status" value="1"/>
</dbReference>
<gene>
    <name evidence="3" type="ordered locus">Tlet_1010</name>
</gene>
<name>A8F5Z2_PSELT</name>
<dbReference type="Proteomes" id="UP000002016">
    <property type="component" value="Chromosome"/>
</dbReference>
<evidence type="ECO:0000259" key="2">
    <source>
        <dbReference type="SMART" id="SM00331"/>
    </source>
</evidence>
<accession>A8F5Z2</accession>
<evidence type="ECO:0000313" key="4">
    <source>
        <dbReference type="Proteomes" id="UP000002016"/>
    </source>
</evidence>
<dbReference type="Gene3D" id="3.60.40.10">
    <property type="entry name" value="PPM-type phosphatase domain"/>
    <property type="match status" value="1"/>
</dbReference>
<dbReference type="GO" id="GO:0016791">
    <property type="term" value="F:phosphatase activity"/>
    <property type="evidence" value="ECO:0007669"/>
    <property type="project" value="TreeGrafter"/>
</dbReference>
<organism evidence="3 4">
    <name type="scientific">Pseudothermotoga lettingae (strain ATCC BAA-301 / DSM 14385 / NBRC 107922 / TMO)</name>
    <name type="common">Thermotoga lettingae</name>
    <dbReference type="NCBI Taxonomy" id="416591"/>
    <lineage>
        <taxon>Bacteria</taxon>
        <taxon>Thermotogati</taxon>
        <taxon>Thermotogota</taxon>
        <taxon>Thermotogae</taxon>
        <taxon>Thermotogales</taxon>
        <taxon>Thermotogaceae</taxon>
        <taxon>Pseudothermotoga</taxon>
    </lineage>
</organism>
<dbReference type="SMART" id="SM00331">
    <property type="entry name" value="PP2C_SIG"/>
    <property type="match status" value="1"/>
</dbReference>
<protein>
    <submittedName>
        <fullName evidence="3">Protein serine phosphatase with GAF(S) sensor(S)</fullName>
    </submittedName>
</protein>
<dbReference type="PANTHER" id="PTHR43156:SF2">
    <property type="entry name" value="STAGE II SPORULATION PROTEIN E"/>
    <property type="match status" value="1"/>
</dbReference>
<dbReference type="SUPFAM" id="SSF81606">
    <property type="entry name" value="PP2C-like"/>
    <property type="match status" value="1"/>
</dbReference>
<sequence length="453" mass="51772">MESDLKEIYERISKAVELPPYKGFASLKDIANAMDKILIELNERRKDCTKLLEEHIEELSKTYQEIATLFELNNLLANVMDPEEKLDALVELLKQTIPFFAISIELDVMDKHTNYEQLFDFDRDLFERSIRLIEQDDQVLLIEPSQNNLVRNLLSVPVKSSDIVWGRITLVERSPDFFTAADRKILEATAQLLASICERYVRLKREVERQRLKEQLEIARQIQKKLFPSRLPSLSYVEISADSIPAIQVGGDYYDILVKDDKVFVTVADVSGKGIPAALMMTSLRSALRTLYRTIDDISKLAIELNNALCDDLEEDRFVTMILLCLHSSGVLQFVNAGHNPVLLLSGSDLKSIRAQDMPLGIIKDITYKMFEAKMKPGDLLVAYTDGVTEARDKNGNEYGFERLYNQILMTREKTAVEIIERIKADVDDFSYGTQRHDDTTITVIKYLGENLT</sequence>